<reference evidence="2" key="1">
    <citation type="submission" date="2022-11" db="UniProtKB">
        <authorList>
            <consortium name="WormBaseParasite"/>
        </authorList>
    </citation>
    <scope>IDENTIFICATION</scope>
</reference>
<sequence length="850" mass="96399">MFNSVVCTGTKPLIIHENYSNILATAADKKEYYEQYWYQIYNHLHGCEIIAGNLIIPHQHDVPFETDRLNEAIKKIEIVTGFIYIYDVGLNLDFKNLKMVYGNELFKYPSNWERDAQSGEAYDDAFNKEYAIFVERFTADHLLMPQLRFIKRGNIGFKNVNKLCIWHPELQLLDFDEMFDDSFKQAVVKLDDNSFASCEGTPRECNAAGRSKNGNIPAQICTKCFKNEKGYCQPSTKQFCPNNCLNKPNLSPTFCEVITPVNVFCCPKDSHGGCSLVGEESSAFHCKEGFYLQVDTAHLAAPRKCLDSCNGKVINGTDICLTRDGVSNTVEIECPDYMFTFDGGRKCSYHCPYGSEMDPIGNVVGDIDGIKDTERRDKLYKKYWPYQRKCKPCRMRYSTEDKDFIDDCGVHCVIQSNSLSFVTILNVYPAATDMKYYDLQTFTAIFTTGDHKNVTDASSEIFKKQCRHIFGSLHIDQYSVGYPSNAKRLIAEHFRLLTYATGLYGTIRIENTEGYWFAEPFRNLLAIDKPIPGKIALDQNIDNSVTVRYNSDLRTVDLQLLHYVQGGILVQYNPLYIPPRKFNTDKVFEHVKTVGNRPAAEIVSENGLATTRTGKKITYDPGCKDNEVSFYYKRCVRCGAQEYRTFDKKLPKPGDVEELFAECMAKSKCNTEDGFYVLERNGEEHCLECDKECKKCYDQTSFSCYEGTDKNTLVCKNKKLIARNIQLCIGDGPCQAGFLTDGTNCVRCDKACVTCNDDKKDDNGLMFYSIPNPSAPKQGCKGCGFVFLAKQKNGNYVAVCGFSVGARPRCPSGETCHYFTNNILRDLWRKMKPKGVTTTKKDSFADYGES</sequence>
<evidence type="ECO:0000313" key="1">
    <source>
        <dbReference type="Proteomes" id="UP000887580"/>
    </source>
</evidence>
<name>A0AC35FW18_9BILA</name>
<proteinExistence type="predicted"/>
<dbReference type="WBParaSite" id="PS1159_v2.g21416.t1">
    <property type="protein sequence ID" value="PS1159_v2.g21416.t1"/>
    <property type="gene ID" value="PS1159_v2.g21416"/>
</dbReference>
<evidence type="ECO:0000313" key="2">
    <source>
        <dbReference type="WBParaSite" id="PS1159_v2.g21416.t1"/>
    </source>
</evidence>
<organism evidence="1 2">
    <name type="scientific">Panagrolaimus sp. PS1159</name>
    <dbReference type="NCBI Taxonomy" id="55785"/>
    <lineage>
        <taxon>Eukaryota</taxon>
        <taxon>Metazoa</taxon>
        <taxon>Ecdysozoa</taxon>
        <taxon>Nematoda</taxon>
        <taxon>Chromadorea</taxon>
        <taxon>Rhabditida</taxon>
        <taxon>Tylenchina</taxon>
        <taxon>Panagrolaimomorpha</taxon>
        <taxon>Panagrolaimoidea</taxon>
        <taxon>Panagrolaimidae</taxon>
        <taxon>Panagrolaimus</taxon>
    </lineage>
</organism>
<protein>
    <submittedName>
        <fullName evidence="2">Receptor L-domain domain-containing protein</fullName>
    </submittedName>
</protein>
<accession>A0AC35FW18</accession>
<dbReference type="Proteomes" id="UP000887580">
    <property type="component" value="Unplaced"/>
</dbReference>